<evidence type="ECO:0000313" key="2">
    <source>
        <dbReference type="Proteomes" id="UP000199651"/>
    </source>
</evidence>
<name>A0A1H0Q2E6_9PSEU</name>
<dbReference type="RefSeq" id="WP_166657913.1">
    <property type="nucleotide sequence ID" value="NZ_FNDV01000006.1"/>
</dbReference>
<evidence type="ECO:0000313" key="1">
    <source>
        <dbReference type="EMBL" id="SDP11543.1"/>
    </source>
</evidence>
<accession>A0A1H0Q2E6</accession>
<proteinExistence type="predicted"/>
<organism evidence="1 2">
    <name type="scientific">Actinokineospora alba</name>
    <dbReference type="NCBI Taxonomy" id="504798"/>
    <lineage>
        <taxon>Bacteria</taxon>
        <taxon>Bacillati</taxon>
        <taxon>Actinomycetota</taxon>
        <taxon>Actinomycetes</taxon>
        <taxon>Pseudonocardiales</taxon>
        <taxon>Pseudonocardiaceae</taxon>
        <taxon>Actinokineospora</taxon>
    </lineage>
</organism>
<dbReference type="Proteomes" id="UP000199651">
    <property type="component" value="Unassembled WGS sequence"/>
</dbReference>
<reference evidence="2" key="1">
    <citation type="submission" date="2016-10" db="EMBL/GenBank/DDBJ databases">
        <authorList>
            <person name="Varghese N."/>
            <person name="Submissions S."/>
        </authorList>
    </citation>
    <scope>NUCLEOTIDE SEQUENCE [LARGE SCALE GENOMIC DNA]</scope>
    <source>
        <strain evidence="2">IBRC-M 10655</strain>
    </source>
</reference>
<dbReference type="EMBL" id="FNJB01000006">
    <property type="protein sequence ID" value="SDP11543.1"/>
    <property type="molecule type" value="Genomic_DNA"/>
</dbReference>
<gene>
    <name evidence="1" type="ORF">SAMN05192558_106372</name>
</gene>
<protein>
    <submittedName>
        <fullName evidence="1">Uncharacterized protein</fullName>
    </submittedName>
</protein>
<dbReference type="AlphaFoldDB" id="A0A1H0Q2E6"/>
<keyword evidence="2" id="KW-1185">Reference proteome</keyword>
<sequence length="48" mass="5539">MNIAAKIRARRVEARTRKAVTRAIEQAATPSMRHELITLAQTQHVTWR</sequence>